<feature type="region of interest" description="Disordered" evidence="1">
    <location>
        <begin position="186"/>
        <end position="205"/>
    </location>
</feature>
<proteinExistence type="predicted"/>
<dbReference type="AlphaFoldDB" id="A0A816P3M1"/>
<name>A0A816P3M1_BRANA</name>
<evidence type="ECO:0000313" key="3">
    <source>
        <dbReference type="EMBL" id="CAF2043632.1"/>
    </source>
</evidence>
<sequence length="205" mass="22623">GFLLCLLIPWLCVHPWPRLQFWLDRTHSFRISPNPGTKSVKENATKQPAFANPETVFVRKQCCNVKSKTTLGNGYLGSRIDEERSEMRYLSGEASSATDRAQVPWKGAPERVRAPSCPDPVAPRGAVYESGCLGMQPQSGGKFRPRLNMGERPIANKYRESQRVLEIVGREADGGRRCVLVGCGTEQSGPPIDSGRGPTRIKVVT</sequence>
<feature type="non-terminal residue" evidence="3">
    <location>
        <position position="205"/>
    </location>
</feature>
<evidence type="ECO:0000256" key="2">
    <source>
        <dbReference type="SAM" id="SignalP"/>
    </source>
</evidence>
<evidence type="ECO:0000256" key="1">
    <source>
        <dbReference type="SAM" id="MobiDB-lite"/>
    </source>
</evidence>
<organism evidence="3">
    <name type="scientific">Brassica napus</name>
    <name type="common">Rape</name>
    <dbReference type="NCBI Taxonomy" id="3708"/>
    <lineage>
        <taxon>Eukaryota</taxon>
        <taxon>Viridiplantae</taxon>
        <taxon>Streptophyta</taxon>
        <taxon>Embryophyta</taxon>
        <taxon>Tracheophyta</taxon>
        <taxon>Spermatophyta</taxon>
        <taxon>Magnoliopsida</taxon>
        <taxon>eudicotyledons</taxon>
        <taxon>Gunneridae</taxon>
        <taxon>Pentapetalae</taxon>
        <taxon>rosids</taxon>
        <taxon>malvids</taxon>
        <taxon>Brassicales</taxon>
        <taxon>Brassicaceae</taxon>
        <taxon>Brassiceae</taxon>
        <taxon>Brassica</taxon>
    </lineage>
</organism>
<protein>
    <submittedName>
        <fullName evidence="3">(rape) hypothetical protein</fullName>
    </submittedName>
</protein>
<reference evidence="3" key="1">
    <citation type="submission" date="2021-01" db="EMBL/GenBank/DDBJ databases">
        <authorList>
            <consortium name="Genoscope - CEA"/>
            <person name="William W."/>
        </authorList>
    </citation>
    <scope>NUCLEOTIDE SEQUENCE</scope>
</reference>
<feature type="chain" id="PRO_5032946665" evidence="2">
    <location>
        <begin position="16"/>
        <end position="205"/>
    </location>
</feature>
<accession>A0A816P3M1</accession>
<feature type="signal peptide" evidence="2">
    <location>
        <begin position="1"/>
        <end position="15"/>
    </location>
</feature>
<keyword evidence="2" id="KW-0732">Signal</keyword>
<dbReference type="EMBL" id="HG994363">
    <property type="protein sequence ID" value="CAF2043632.1"/>
    <property type="molecule type" value="Genomic_DNA"/>
</dbReference>
<dbReference type="Proteomes" id="UP001295469">
    <property type="component" value="Chromosome A09"/>
</dbReference>
<gene>
    <name evidence="3" type="ORF">DARMORV10_A09P31210.1</name>
</gene>